<keyword evidence="2" id="KW-1185">Reference proteome</keyword>
<organism evidence="1 2">
    <name type="scientific">Rickettsia australis (strain Cutlack)</name>
    <dbReference type="NCBI Taxonomy" id="1105110"/>
    <lineage>
        <taxon>Bacteria</taxon>
        <taxon>Pseudomonadati</taxon>
        <taxon>Pseudomonadota</taxon>
        <taxon>Alphaproteobacteria</taxon>
        <taxon>Rickettsiales</taxon>
        <taxon>Rickettsiaceae</taxon>
        <taxon>Rickettsieae</taxon>
        <taxon>Rickettsia</taxon>
        <taxon>spotted fever group</taxon>
    </lineage>
</organism>
<evidence type="ECO:0000313" key="1">
    <source>
        <dbReference type="EMBL" id="AFC71696.1"/>
    </source>
</evidence>
<dbReference type="HOGENOM" id="CLU_2495876_0_0_5"/>
<protein>
    <submittedName>
        <fullName evidence="1">TPR repeat-containing protein</fullName>
    </submittedName>
</protein>
<dbReference type="KEGG" id="rau:MC5_07410"/>
<accession>H8K9Y6</accession>
<sequence>MAIIVELVSAPFVNSHKDLACAASRNASNSCALLQKPHSQKSTKYKAARLVNDSHGHNKQFLSASFTSKIITVLISFLKLDKYDDA</sequence>
<keyword evidence="1" id="KW-0614">Plasmid</keyword>
<gene>
    <name evidence="1" type="ordered locus">MC5_07410</name>
</gene>
<dbReference type="EMBL" id="CP003339">
    <property type="protein sequence ID" value="AFC71696.1"/>
    <property type="molecule type" value="Genomic_DNA"/>
</dbReference>
<name>H8K9Y6_RICAC</name>
<dbReference type="AlphaFoldDB" id="H8K9Y6"/>
<dbReference type="Proteomes" id="UP000007589">
    <property type="component" value="Plasmid pMC5_1"/>
</dbReference>
<evidence type="ECO:0000313" key="2">
    <source>
        <dbReference type="Proteomes" id="UP000007589"/>
    </source>
</evidence>
<proteinExistence type="predicted"/>
<geneLocation type="plasmid" evidence="1 2">
    <name>pMC5_1</name>
</geneLocation>
<reference evidence="2" key="1">
    <citation type="submission" date="2012-02" db="EMBL/GenBank/DDBJ databases">
        <title>Complete genome sequence of Rickettsia australis strain Cutlack.</title>
        <authorList>
            <person name="Johnson S.L."/>
            <person name="Munk A.C."/>
            <person name="Han S."/>
            <person name="Bruce D.C."/>
            <person name="Dasch G.A."/>
        </authorList>
    </citation>
    <scope>NUCLEOTIDE SEQUENCE [LARGE SCALE GENOMIC DNA]</scope>
    <source>
        <strain evidence="2">Cutlack</strain>
        <plasmid evidence="2">pMC5_1</plasmid>
    </source>
</reference>